<name>A0ABQ9Z7C5_9CRUS</name>
<comment type="caution">
    <text evidence="1">The sequence shown here is derived from an EMBL/GenBank/DDBJ whole genome shotgun (WGS) entry which is preliminary data.</text>
</comment>
<dbReference type="EMBL" id="JAOYFB010000002">
    <property type="protein sequence ID" value="KAK4008795.1"/>
    <property type="molecule type" value="Genomic_DNA"/>
</dbReference>
<evidence type="ECO:0000313" key="2">
    <source>
        <dbReference type="Proteomes" id="UP001234178"/>
    </source>
</evidence>
<organism evidence="1 2">
    <name type="scientific">Daphnia magna</name>
    <dbReference type="NCBI Taxonomy" id="35525"/>
    <lineage>
        <taxon>Eukaryota</taxon>
        <taxon>Metazoa</taxon>
        <taxon>Ecdysozoa</taxon>
        <taxon>Arthropoda</taxon>
        <taxon>Crustacea</taxon>
        <taxon>Branchiopoda</taxon>
        <taxon>Diplostraca</taxon>
        <taxon>Cladocera</taxon>
        <taxon>Anomopoda</taxon>
        <taxon>Daphniidae</taxon>
        <taxon>Daphnia</taxon>
    </lineage>
</organism>
<sequence length="122" mass="13520">MWLMTTYPARLGVNINISSRVTFLGHRTLPPYQKLLNILSIIEHSINLVTKALSFYLFSIRGRAIGGSTSALSANQLEQTMSWGKNADGCACQNSEWALGIIAFNFVGVPVLLQEKLLYETN</sequence>
<dbReference type="Proteomes" id="UP001234178">
    <property type="component" value="Unassembled WGS sequence"/>
</dbReference>
<reference evidence="1 2" key="1">
    <citation type="journal article" date="2023" name="Nucleic Acids Res.">
        <title>The hologenome of Daphnia magna reveals possible DNA methylation and microbiome-mediated evolution of the host genome.</title>
        <authorList>
            <person name="Chaturvedi A."/>
            <person name="Li X."/>
            <person name="Dhandapani V."/>
            <person name="Marshall H."/>
            <person name="Kissane S."/>
            <person name="Cuenca-Cambronero M."/>
            <person name="Asole G."/>
            <person name="Calvet F."/>
            <person name="Ruiz-Romero M."/>
            <person name="Marangio P."/>
            <person name="Guigo R."/>
            <person name="Rago D."/>
            <person name="Mirbahai L."/>
            <person name="Eastwood N."/>
            <person name="Colbourne J.K."/>
            <person name="Zhou J."/>
            <person name="Mallon E."/>
            <person name="Orsini L."/>
        </authorList>
    </citation>
    <scope>NUCLEOTIDE SEQUENCE [LARGE SCALE GENOMIC DNA]</scope>
    <source>
        <strain evidence="1">LRV0_1</strain>
    </source>
</reference>
<protein>
    <submittedName>
        <fullName evidence="1">Uncharacterized protein</fullName>
    </submittedName>
</protein>
<evidence type="ECO:0000313" key="1">
    <source>
        <dbReference type="EMBL" id="KAK4008795.1"/>
    </source>
</evidence>
<accession>A0ABQ9Z7C5</accession>
<gene>
    <name evidence="1" type="ORF">OUZ56_013923</name>
</gene>
<keyword evidence="2" id="KW-1185">Reference proteome</keyword>
<proteinExistence type="predicted"/>